<protein>
    <submittedName>
        <fullName evidence="3">Uncharacterized protein</fullName>
    </submittedName>
</protein>
<evidence type="ECO:0000256" key="1">
    <source>
        <dbReference type="SAM" id="Coils"/>
    </source>
</evidence>
<organism evidence="3 4">
    <name type="scientific">Rubroshorea leprosula</name>
    <dbReference type="NCBI Taxonomy" id="152421"/>
    <lineage>
        <taxon>Eukaryota</taxon>
        <taxon>Viridiplantae</taxon>
        <taxon>Streptophyta</taxon>
        <taxon>Embryophyta</taxon>
        <taxon>Tracheophyta</taxon>
        <taxon>Spermatophyta</taxon>
        <taxon>Magnoliopsida</taxon>
        <taxon>eudicotyledons</taxon>
        <taxon>Gunneridae</taxon>
        <taxon>Pentapetalae</taxon>
        <taxon>rosids</taxon>
        <taxon>malvids</taxon>
        <taxon>Malvales</taxon>
        <taxon>Dipterocarpaceae</taxon>
        <taxon>Rubroshorea</taxon>
    </lineage>
</organism>
<dbReference type="EMBL" id="BPVZ01000065">
    <property type="protein sequence ID" value="GKV24398.1"/>
    <property type="molecule type" value="Genomic_DNA"/>
</dbReference>
<sequence length="145" mass="17132">METARSVLEKVFKQLKLANWVEKALNETQHEIEFEEETLLELKKCLVREIKEKIIHLQSWCSVIGKMDKASEQVDWVEKDCVEKALDEIRNKIELEEKTFLKIKEEDENMLEVELNKLQKFSTMEESDRSSLAEESLSELNKKTN</sequence>
<name>A0AAV5KIL4_9ROSI</name>
<keyword evidence="4" id="KW-1185">Reference proteome</keyword>
<feature type="coiled-coil region" evidence="1">
    <location>
        <begin position="79"/>
        <end position="106"/>
    </location>
</feature>
<dbReference type="Proteomes" id="UP001054252">
    <property type="component" value="Unassembled WGS sequence"/>
</dbReference>
<reference evidence="3 4" key="1">
    <citation type="journal article" date="2021" name="Commun. Biol.">
        <title>The genome of Shorea leprosula (Dipterocarpaceae) highlights the ecological relevance of drought in aseasonal tropical rainforests.</title>
        <authorList>
            <person name="Ng K.K.S."/>
            <person name="Kobayashi M.J."/>
            <person name="Fawcett J.A."/>
            <person name="Hatakeyama M."/>
            <person name="Paape T."/>
            <person name="Ng C.H."/>
            <person name="Ang C.C."/>
            <person name="Tnah L.H."/>
            <person name="Lee C.T."/>
            <person name="Nishiyama T."/>
            <person name="Sese J."/>
            <person name="O'Brien M.J."/>
            <person name="Copetti D."/>
            <person name="Mohd Noor M.I."/>
            <person name="Ong R.C."/>
            <person name="Putra M."/>
            <person name="Sireger I.Z."/>
            <person name="Indrioko S."/>
            <person name="Kosugi Y."/>
            <person name="Izuno A."/>
            <person name="Isagi Y."/>
            <person name="Lee S.L."/>
            <person name="Shimizu K.K."/>
        </authorList>
    </citation>
    <scope>NUCLEOTIDE SEQUENCE [LARGE SCALE GENOMIC DNA]</scope>
    <source>
        <strain evidence="3">214</strain>
    </source>
</reference>
<gene>
    <name evidence="3" type="ORF">SLEP1_g34013</name>
</gene>
<dbReference type="AlphaFoldDB" id="A0AAV5KIL4"/>
<evidence type="ECO:0000313" key="3">
    <source>
        <dbReference type="EMBL" id="GKV24398.1"/>
    </source>
</evidence>
<evidence type="ECO:0000313" key="4">
    <source>
        <dbReference type="Proteomes" id="UP001054252"/>
    </source>
</evidence>
<accession>A0AAV5KIL4</accession>
<comment type="caution">
    <text evidence="3">The sequence shown here is derived from an EMBL/GenBank/DDBJ whole genome shotgun (WGS) entry which is preliminary data.</text>
</comment>
<keyword evidence="1" id="KW-0175">Coiled coil</keyword>
<feature type="region of interest" description="Disordered" evidence="2">
    <location>
        <begin position="126"/>
        <end position="145"/>
    </location>
</feature>
<evidence type="ECO:0000256" key="2">
    <source>
        <dbReference type="SAM" id="MobiDB-lite"/>
    </source>
</evidence>
<proteinExistence type="predicted"/>